<dbReference type="SUPFAM" id="SSF51445">
    <property type="entry name" value="(Trans)glycosidases"/>
    <property type="match status" value="1"/>
</dbReference>
<sequence length="425" mass="47357">MVIHVVQPGDSLYRIAQLHSVPLPFLIQQNELHEPYRLTPGQTIVVPQPEKTYIVRRGDTLGSIAAQNGTTVMQLWQNNPQLGGTDRIQPGQMLVLSYGNKLGRFAVNGYAYPSIDLRVLRRTLPYLTYLSVFSVGFDNAGRILPFSAELLVRMARQYQVKPLLVLTTLGEDGQFSGERAHRLLNTPTARAALIENLAQVLAMQGFAGVDIDFEYVPPEDADAYAAFVRSVRERLSPAGYTVFAALAPKTSATQQGLLYEAHDYAALGAAADKALLMTYEWGYALSAPMAVAPINKVEQVVRFAVSQVPPDKLFMGIPNYGYDWTLPYVQGQSRARSLGSVQAVEQAIQIGAPIRYDATAQSPHYNYWRDRAEHEVWFEDARSVRAKLALAGEYQLAGVSIWNIMRYFPQLWLVLNSLYDIEKLG</sequence>
<dbReference type="InterPro" id="IPR041704">
    <property type="entry name" value="CFLE_GH18"/>
</dbReference>
<dbReference type="GO" id="GO:0008061">
    <property type="term" value="F:chitin binding"/>
    <property type="evidence" value="ECO:0007669"/>
    <property type="project" value="InterPro"/>
</dbReference>
<dbReference type="PANTHER" id="PTHR46066">
    <property type="entry name" value="CHITINASE DOMAIN-CONTAINING PROTEIN 1 FAMILY MEMBER"/>
    <property type="match status" value="1"/>
</dbReference>
<organism evidence="5 6">
    <name type="scientific">Agathobaculum butyriciproducens</name>
    <dbReference type="NCBI Taxonomy" id="1628085"/>
    <lineage>
        <taxon>Bacteria</taxon>
        <taxon>Bacillati</taxon>
        <taxon>Bacillota</taxon>
        <taxon>Clostridia</taxon>
        <taxon>Eubacteriales</taxon>
        <taxon>Butyricicoccaceae</taxon>
        <taxon>Agathobaculum</taxon>
    </lineage>
</organism>
<dbReference type="Gene3D" id="3.20.20.80">
    <property type="entry name" value="Glycosidases"/>
    <property type="match status" value="1"/>
</dbReference>
<dbReference type="RefSeq" id="WP_227600889.1">
    <property type="nucleotide sequence ID" value="NZ_JAJEPX010000027.1"/>
</dbReference>
<reference evidence="5 6" key="1">
    <citation type="submission" date="2021-10" db="EMBL/GenBank/DDBJ databases">
        <title>Anaerobic single-cell dispensing facilitates the cultivation of human gut bacteria.</title>
        <authorList>
            <person name="Afrizal A."/>
        </authorList>
    </citation>
    <scope>NUCLEOTIDE SEQUENCE [LARGE SCALE GENOMIC DNA]</scope>
    <source>
        <strain evidence="5 6">CLA-AA-H270</strain>
    </source>
</reference>
<feature type="domain" description="GH18" evidence="4">
    <location>
        <begin position="99"/>
        <end position="425"/>
    </location>
</feature>
<dbReference type="SMART" id="SM00636">
    <property type="entry name" value="Glyco_18"/>
    <property type="match status" value="1"/>
</dbReference>
<dbReference type="PANTHER" id="PTHR46066:SF2">
    <property type="entry name" value="CHITINASE DOMAIN-CONTAINING PROTEIN 1"/>
    <property type="match status" value="1"/>
</dbReference>
<dbReference type="InterPro" id="IPR036779">
    <property type="entry name" value="LysM_dom_sf"/>
</dbReference>
<evidence type="ECO:0000256" key="2">
    <source>
        <dbReference type="ARBA" id="ARBA00023295"/>
    </source>
</evidence>
<dbReference type="PROSITE" id="PS51782">
    <property type="entry name" value="LYSM"/>
    <property type="match status" value="2"/>
</dbReference>
<protein>
    <submittedName>
        <fullName evidence="5">LysM peptidoglycan-binding domain-containing protein</fullName>
    </submittedName>
</protein>
<evidence type="ECO:0000313" key="6">
    <source>
        <dbReference type="Proteomes" id="UP001298753"/>
    </source>
</evidence>
<gene>
    <name evidence="5" type="ORF">LKD22_09125</name>
</gene>
<dbReference type="Pfam" id="PF01476">
    <property type="entry name" value="LysM"/>
    <property type="match status" value="2"/>
</dbReference>
<dbReference type="Gene3D" id="3.10.50.10">
    <property type="match status" value="1"/>
</dbReference>
<comment type="caution">
    <text evidence="5">The sequence shown here is derived from an EMBL/GenBank/DDBJ whole genome shotgun (WGS) entry which is preliminary data.</text>
</comment>
<name>A0AAW4VWF4_9FIRM</name>
<dbReference type="EMBL" id="JAJEPX010000027">
    <property type="protein sequence ID" value="MCC2177281.1"/>
    <property type="molecule type" value="Genomic_DNA"/>
</dbReference>
<dbReference type="SUPFAM" id="SSF54106">
    <property type="entry name" value="LysM domain"/>
    <property type="match status" value="2"/>
</dbReference>
<feature type="domain" description="LysM" evidence="3">
    <location>
        <begin position="2"/>
        <end position="46"/>
    </location>
</feature>
<dbReference type="InterPro" id="IPR018392">
    <property type="entry name" value="LysM"/>
</dbReference>
<evidence type="ECO:0000256" key="1">
    <source>
        <dbReference type="ARBA" id="ARBA00022801"/>
    </source>
</evidence>
<dbReference type="GO" id="GO:0005975">
    <property type="term" value="P:carbohydrate metabolic process"/>
    <property type="evidence" value="ECO:0007669"/>
    <property type="project" value="InterPro"/>
</dbReference>
<dbReference type="GO" id="GO:0016798">
    <property type="term" value="F:hydrolase activity, acting on glycosyl bonds"/>
    <property type="evidence" value="ECO:0007669"/>
    <property type="project" value="UniProtKB-KW"/>
</dbReference>
<keyword evidence="1" id="KW-0378">Hydrolase</keyword>
<dbReference type="CDD" id="cd00118">
    <property type="entry name" value="LysM"/>
    <property type="match status" value="2"/>
</dbReference>
<dbReference type="CDD" id="cd02874">
    <property type="entry name" value="GH18_CFLE_spore_hydrolase"/>
    <property type="match status" value="1"/>
</dbReference>
<accession>A0AAW4VWF4</accession>
<dbReference type="Gene3D" id="3.10.350.10">
    <property type="entry name" value="LysM domain"/>
    <property type="match status" value="2"/>
</dbReference>
<proteinExistence type="predicted"/>
<keyword evidence="6" id="KW-1185">Reference proteome</keyword>
<dbReference type="AlphaFoldDB" id="A0AAW4VWF4"/>
<evidence type="ECO:0000259" key="4">
    <source>
        <dbReference type="PROSITE" id="PS51910"/>
    </source>
</evidence>
<evidence type="ECO:0000259" key="3">
    <source>
        <dbReference type="PROSITE" id="PS51782"/>
    </source>
</evidence>
<dbReference type="InterPro" id="IPR017853">
    <property type="entry name" value="GH"/>
</dbReference>
<dbReference type="SMART" id="SM00257">
    <property type="entry name" value="LysM"/>
    <property type="match status" value="2"/>
</dbReference>
<evidence type="ECO:0000313" key="5">
    <source>
        <dbReference type="EMBL" id="MCC2177281.1"/>
    </source>
</evidence>
<keyword evidence="2" id="KW-0326">Glycosidase</keyword>
<dbReference type="InterPro" id="IPR001223">
    <property type="entry name" value="Glyco_hydro18_cat"/>
</dbReference>
<dbReference type="InterPro" id="IPR011583">
    <property type="entry name" value="Chitinase_II/V-like_cat"/>
</dbReference>
<dbReference type="GO" id="GO:0012505">
    <property type="term" value="C:endomembrane system"/>
    <property type="evidence" value="ECO:0007669"/>
    <property type="project" value="TreeGrafter"/>
</dbReference>
<dbReference type="Pfam" id="PF00704">
    <property type="entry name" value="Glyco_hydro_18"/>
    <property type="match status" value="1"/>
</dbReference>
<feature type="domain" description="LysM" evidence="3">
    <location>
        <begin position="51"/>
        <end position="96"/>
    </location>
</feature>
<dbReference type="PROSITE" id="PS51910">
    <property type="entry name" value="GH18_2"/>
    <property type="match status" value="1"/>
</dbReference>
<dbReference type="GeneID" id="98660010"/>
<dbReference type="Proteomes" id="UP001298753">
    <property type="component" value="Unassembled WGS sequence"/>
</dbReference>
<dbReference type="InterPro" id="IPR029070">
    <property type="entry name" value="Chitinase_insertion_sf"/>
</dbReference>
<dbReference type="GO" id="GO:0070492">
    <property type="term" value="F:oligosaccharide binding"/>
    <property type="evidence" value="ECO:0007669"/>
    <property type="project" value="TreeGrafter"/>
</dbReference>